<evidence type="ECO:0000313" key="3">
    <source>
        <dbReference type="EMBL" id="MBC3916995.1"/>
    </source>
</evidence>
<dbReference type="PANTHER" id="PTHR11080:SF2">
    <property type="entry name" value="LD05707P"/>
    <property type="match status" value="1"/>
</dbReference>
<dbReference type="GO" id="GO:0016787">
    <property type="term" value="F:hydrolase activity"/>
    <property type="evidence" value="ECO:0007669"/>
    <property type="project" value="UniProtKB-KW"/>
</dbReference>
<evidence type="ECO:0000256" key="1">
    <source>
        <dbReference type="ARBA" id="ARBA00006336"/>
    </source>
</evidence>
<comment type="similarity">
    <text evidence="1">Belongs to the isochorismatase family.</text>
</comment>
<protein>
    <submittedName>
        <fullName evidence="3">Cysteine hydrolase</fullName>
    </submittedName>
</protein>
<evidence type="ECO:0000313" key="4">
    <source>
        <dbReference type="Proteomes" id="UP000650424"/>
    </source>
</evidence>
<name>A0ABR6ZNH5_9BURK</name>
<organism evidence="3 4">
    <name type="scientific">Undibacterium hunanense</name>
    <dbReference type="NCBI Taxonomy" id="2762292"/>
    <lineage>
        <taxon>Bacteria</taxon>
        <taxon>Pseudomonadati</taxon>
        <taxon>Pseudomonadota</taxon>
        <taxon>Betaproteobacteria</taxon>
        <taxon>Burkholderiales</taxon>
        <taxon>Oxalobacteraceae</taxon>
        <taxon>Undibacterium</taxon>
    </lineage>
</organism>
<dbReference type="RefSeq" id="WP_186946211.1">
    <property type="nucleotide sequence ID" value="NZ_JACOGF010000002.1"/>
</dbReference>
<gene>
    <name evidence="3" type="ORF">H8L32_05860</name>
</gene>
<dbReference type="Gene3D" id="3.40.50.850">
    <property type="entry name" value="Isochorismatase-like"/>
    <property type="match status" value="1"/>
</dbReference>
<dbReference type="EMBL" id="JACOGF010000002">
    <property type="protein sequence ID" value="MBC3916995.1"/>
    <property type="molecule type" value="Genomic_DNA"/>
</dbReference>
<evidence type="ECO:0000256" key="2">
    <source>
        <dbReference type="ARBA" id="ARBA00022801"/>
    </source>
</evidence>
<comment type="caution">
    <text evidence="3">The sequence shown here is derived from an EMBL/GenBank/DDBJ whole genome shotgun (WGS) entry which is preliminary data.</text>
</comment>
<dbReference type="InterPro" id="IPR036380">
    <property type="entry name" value="Isochorismatase-like_sf"/>
</dbReference>
<proteinExistence type="inferred from homology"/>
<keyword evidence="4" id="KW-1185">Reference proteome</keyword>
<sequence>MKRNLQLLVIDPQNDFCDLPPAYLPSAAQGGASVVPALPVPGAHDDMLRVAGLIRTGAAGLTGISITMDAHHRYDIAHPTFWMTAQGGDVAPFTSISAAAVRAAEFQPRQPTALPRALAYLDALEAEGRYQLMIWPVHCEIGTWGQNVHADVRAAYNAWEEKTLSVVSKISKGSNPWTEHYSAIRAEVPDAGDPDTQLNQSLILELSKADRVYICGEAGSHCVKATTEHLVENFAAADLHKLVLLTDCMSAVSGFDAQFEGFVRDMVAKGVQIAKMADVLPELLANAAA</sequence>
<dbReference type="InterPro" id="IPR052347">
    <property type="entry name" value="Isochorismatase_Nicotinamidase"/>
</dbReference>
<dbReference type="PANTHER" id="PTHR11080">
    <property type="entry name" value="PYRAZINAMIDASE/NICOTINAMIDASE"/>
    <property type="match status" value="1"/>
</dbReference>
<accession>A0ABR6ZNH5</accession>
<reference evidence="3 4" key="1">
    <citation type="submission" date="2020-08" db="EMBL/GenBank/DDBJ databases">
        <title>Novel species isolated from subtropical streams in China.</title>
        <authorList>
            <person name="Lu H."/>
        </authorList>
    </citation>
    <scope>NUCLEOTIDE SEQUENCE [LARGE SCALE GENOMIC DNA]</scope>
    <source>
        <strain evidence="3 4">CY18W</strain>
    </source>
</reference>
<dbReference type="SUPFAM" id="SSF52499">
    <property type="entry name" value="Isochorismatase-like hydrolases"/>
    <property type="match status" value="1"/>
</dbReference>
<keyword evidence="2 3" id="KW-0378">Hydrolase</keyword>
<dbReference type="Proteomes" id="UP000650424">
    <property type="component" value="Unassembled WGS sequence"/>
</dbReference>